<accession>A0AA88YZK7</accession>
<evidence type="ECO:0000313" key="3">
    <source>
        <dbReference type="Proteomes" id="UP000029575"/>
    </source>
</evidence>
<organism evidence="2 3">
    <name type="scientific">Burkholderia cepacia</name>
    <name type="common">Pseudomonas cepacia</name>
    <dbReference type="NCBI Taxonomy" id="292"/>
    <lineage>
        <taxon>Bacteria</taxon>
        <taxon>Pseudomonadati</taxon>
        <taxon>Pseudomonadota</taxon>
        <taxon>Betaproteobacteria</taxon>
        <taxon>Burkholderiales</taxon>
        <taxon>Burkholderiaceae</taxon>
        <taxon>Burkholderia</taxon>
        <taxon>Burkholderia cepacia complex</taxon>
    </lineage>
</organism>
<dbReference type="AlphaFoldDB" id="A0AA88YZK7"/>
<evidence type="ECO:0000313" key="2">
    <source>
        <dbReference type="EMBL" id="KGB92163.1"/>
    </source>
</evidence>
<keyword evidence="1" id="KW-0812">Transmembrane</keyword>
<reference evidence="2 3" key="1">
    <citation type="submission" date="2014-06" db="EMBL/GenBank/DDBJ databases">
        <authorList>
            <person name="Bishop-Lilly K.A."/>
            <person name="Broomall S.M."/>
            <person name="Chain P.S."/>
            <person name="Chertkov O."/>
            <person name="Coyne S.R."/>
            <person name="Daligault H.E."/>
            <person name="Davenport K.W."/>
            <person name="Erkkila T."/>
            <person name="Frey K.G."/>
            <person name="Gibbons H.S."/>
            <person name="Gu W."/>
            <person name="Jaissle J."/>
            <person name="Johnson S.L."/>
            <person name="Koroleva G.I."/>
            <person name="Ladner J.T."/>
            <person name="Lo C.-C."/>
            <person name="Minogue T.D."/>
            <person name="Munk C."/>
            <person name="Palacios G.F."/>
            <person name="Redden C.L."/>
            <person name="Rosenzweig C.N."/>
            <person name="Scholz M.B."/>
            <person name="Teshima H."/>
            <person name="Xu Y."/>
        </authorList>
    </citation>
    <scope>NUCLEOTIDE SEQUENCE [LARGE SCALE GENOMIC DNA]</scope>
    <source>
        <strain evidence="2 3">DWS 37UF10B-2</strain>
    </source>
</reference>
<keyword evidence="1" id="KW-1133">Transmembrane helix</keyword>
<feature type="transmembrane region" description="Helical" evidence="1">
    <location>
        <begin position="6"/>
        <end position="29"/>
    </location>
</feature>
<feature type="transmembrane region" description="Helical" evidence="1">
    <location>
        <begin position="83"/>
        <end position="103"/>
    </location>
</feature>
<gene>
    <name evidence="2" type="ORF">DM43_1860</name>
</gene>
<proteinExistence type="predicted"/>
<dbReference type="EMBL" id="JPGD01000006">
    <property type="protein sequence ID" value="KGB92163.1"/>
    <property type="molecule type" value="Genomic_DNA"/>
</dbReference>
<comment type="caution">
    <text evidence="2">The sequence shown here is derived from an EMBL/GenBank/DDBJ whole genome shotgun (WGS) entry which is preliminary data.</text>
</comment>
<evidence type="ECO:0000256" key="1">
    <source>
        <dbReference type="SAM" id="Phobius"/>
    </source>
</evidence>
<sequence length="104" mass="10889">MSQADFLVKGAITGMIASSATVALVHFVIDVGTRWSADGPVVTIVAVLLMAAALLVPPVVSAWRNRESAIDPFFEPDALKPMLQGRTIGIVLGIVFGISVVAGW</sequence>
<keyword evidence="1" id="KW-0472">Membrane</keyword>
<name>A0AA88YZK7_BURCE</name>
<dbReference type="Proteomes" id="UP000029575">
    <property type="component" value="Unassembled WGS sequence"/>
</dbReference>
<feature type="transmembrane region" description="Helical" evidence="1">
    <location>
        <begin position="41"/>
        <end position="63"/>
    </location>
</feature>
<protein>
    <submittedName>
        <fullName evidence="2">Membrane protein</fullName>
    </submittedName>
</protein>